<evidence type="ECO:0008006" key="6">
    <source>
        <dbReference type="Google" id="ProtNLM"/>
    </source>
</evidence>
<evidence type="ECO:0000313" key="4">
    <source>
        <dbReference type="EMBL" id="KAJ4966313.1"/>
    </source>
</evidence>
<proteinExistence type="inferred from homology"/>
<gene>
    <name evidence="4" type="ORF">NE237_018162</name>
</gene>
<dbReference type="EMBL" id="JAMYWD010000007">
    <property type="protein sequence ID" value="KAJ4966313.1"/>
    <property type="molecule type" value="Genomic_DNA"/>
</dbReference>
<keyword evidence="5" id="KW-1185">Reference proteome</keyword>
<dbReference type="GO" id="GO:0035251">
    <property type="term" value="F:UDP-glucosyltransferase activity"/>
    <property type="evidence" value="ECO:0007669"/>
    <property type="project" value="TreeGrafter"/>
</dbReference>
<comment type="caution">
    <text evidence="4">The sequence shown here is derived from an EMBL/GenBank/DDBJ whole genome shotgun (WGS) entry which is preliminary data.</text>
</comment>
<dbReference type="Pfam" id="PF00201">
    <property type="entry name" value="UDPGT"/>
    <property type="match status" value="1"/>
</dbReference>
<protein>
    <recommendedName>
        <fullName evidence="6">Glycosyltransferase</fullName>
    </recommendedName>
</protein>
<dbReference type="InterPro" id="IPR002213">
    <property type="entry name" value="UDP_glucos_trans"/>
</dbReference>
<dbReference type="CDD" id="cd03784">
    <property type="entry name" value="GT1_Gtf-like"/>
    <property type="match status" value="1"/>
</dbReference>
<sequence>MGQGHLIPTVDTARLLAIRGLKVTILTIPLNELHISHIVERDRRSGIQIRIHQTRFPSVEAGLPEGCENASSISDQPDMLAKFLKALSMLQQPFEEILQELRPDYVISIWDHNMFYPWASTVVVGKLGIPRLIFHGTSFFTLCAIDSLTRYKPHANIVSDMEAFVVPSIPYQIEMTRSQLPDDIKELNNIGELHTCIWKSDERCYLNNFFDLEPAYAEHYWKVMGRQAWHIGPKAQRGNINKANIDANECLRWLDSKKPDSVLLVCFGSMSRFSNTQLHEIAMGLEDSGHSFIWAMEGKGLIVRGWAPKVLTVGGFVTHCGWNSILESISAGVPMITWPLFAEQFYNEKLVTMVLKIGVEVGVKTWTIFGGEEKELVKRDAIKEAVRRLMDSGEETVGMRSRARKLKEMARRIQIGGSADSELTALIEDLKLHKRSIYIWPCNLGENKYFQLLLFLFLLSVYVC</sequence>
<reference evidence="4" key="1">
    <citation type="journal article" date="2023" name="Plant J.">
        <title>The genome of the king protea, Protea cynaroides.</title>
        <authorList>
            <person name="Chang J."/>
            <person name="Duong T.A."/>
            <person name="Schoeman C."/>
            <person name="Ma X."/>
            <person name="Roodt D."/>
            <person name="Barker N."/>
            <person name="Li Z."/>
            <person name="Van de Peer Y."/>
            <person name="Mizrachi E."/>
        </authorList>
    </citation>
    <scope>NUCLEOTIDE SEQUENCE</scope>
    <source>
        <tissue evidence="4">Young leaves</tissue>
    </source>
</reference>
<evidence type="ECO:0000313" key="5">
    <source>
        <dbReference type="Proteomes" id="UP001141806"/>
    </source>
</evidence>
<evidence type="ECO:0000256" key="2">
    <source>
        <dbReference type="ARBA" id="ARBA00022676"/>
    </source>
</evidence>
<dbReference type="Proteomes" id="UP001141806">
    <property type="component" value="Unassembled WGS sequence"/>
</dbReference>
<keyword evidence="3" id="KW-0808">Transferase</keyword>
<evidence type="ECO:0000256" key="3">
    <source>
        <dbReference type="ARBA" id="ARBA00022679"/>
    </source>
</evidence>
<dbReference type="OrthoDB" id="5835829at2759"/>
<dbReference type="Gene3D" id="3.40.50.2000">
    <property type="entry name" value="Glycogen Phosphorylase B"/>
    <property type="match status" value="2"/>
</dbReference>
<accession>A0A9Q0QNR8</accession>
<dbReference type="SUPFAM" id="SSF53756">
    <property type="entry name" value="UDP-Glycosyltransferase/glycogen phosphorylase"/>
    <property type="match status" value="1"/>
</dbReference>
<dbReference type="AlphaFoldDB" id="A0A9Q0QNR8"/>
<dbReference type="FunFam" id="3.40.50.2000:FF:000431">
    <property type="entry name" value="UDP-glycosyltransferase 90A1"/>
    <property type="match status" value="1"/>
</dbReference>
<dbReference type="PANTHER" id="PTHR48047:SF45">
    <property type="entry name" value="SCOPOLETIN GLUCOSYLTRANSFERASE-LIKE"/>
    <property type="match status" value="1"/>
</dbReference>
<name>A0A9Q0QNR8_9MAGN</name>
<dbReference type="PANTHER" id="PTHR48047">
    <property type="entry name" value="GLYCOSYLTRANSFERASE"/>
    <property type="match status" value="1"/>
</dbReference>
<organism evidence="4 5">
    <name type="scientific">Protea cynaroides</name>
    <dbReference type="NCBI Taxonomy" id="273540"/>
    <lineage>
        <taxon>Eukaryota</taxon>
        <taxon>Viridiplantae</taxon>
        <taxon>Streptophyta</taxon>
        <taxon>Embryophyta</taxon>
        <taxon>Tracheophyta</taxon>
        <taxon>Spermatophyta</taxon>
        <taxon>Magnoliopsida</taxon>
        <taxon>Proteales</taxon>
        <taxon>Proteaceae</taxon>
        <taxon>Protea</taxon>
    </lineage>
</organism>
<evidence type="ECO:0000256" key="1">
    <source>
        <dbReference type="ARBA" id="ARBA00009995"/>
    </source>
</evidence>
<comment type="similarity">
    <text evidence="1">Belongs to the UDP-glycosyltransferase family.</text>
</comment>
<keyword evidence="2" id="KW-0328">Glycosyltransferase</keyword>